<name>A0A8T0GX34_CERPU</name>
<protein>
    <submittedName>
        <fullName evidence="2">Uncharacterized protein</fullName>
    </submittedName>
</protein>
<keyword evidence="1" id="KW-0472">Membrane</keyword>
<comment type="caution">
    <text evidence="2">The sequence shown here is derived from an EMBL/GenBank/DDBJ whole genome shotgun (WGS) entry which is preliminary data.</text>
</comment>
<sequence length="111" mass="12433">MKVMKREGYYQASQALFFSKSIAAVVCITISFVIFAYQAHSVCWTAGASSTPLRFAFPPWRRGDLFQGALPLLGLRPSSLFVVETLEWRQPILSWAYIQLVINEGGVRTTA</sequence>
<keyword evidence="3" id="KW-1185">Reference proteome</keyword>
<evidence type="ECO:0000313" key="2">
    <source>
        <dbReference type="EMBL" id="KAG0564246.1"/>
    </source>
</evidence>
<feature type="transmembrane region" description="Helical" evidence="1">
    <location>
        <begin position="21"/>
        <end position="39"/>
    </location>
</feature>
<evidence type="ECO:0000313" key="3">
    <source>
        <dbReference type="Proteomes" id="UP000822688"/>
    </source>
</evidence>
<dbReference type="Proteomes" id="UP000822688">
    <property type="component" value="Chromosome 8"/>
</dbReference>
<keyword evidence="1" id="KW-1133">Transmembrane helix</keyword>
<proteinExistence type="predicted"/>
<evidence type="ECO:0000256" key="1">
    <source>
        <dbReference type="SAM" id="Phobius"/>
    </source>
</evidence>
<organism evidence="2 3">
    <name type="scientific">Ceratodon purpureus</name>
    <name type="common">Fire moss</name>
    <name type="synonym">Dicranum purpureum</name>
    <dbReference type="NCBI Taxonomy" id="3225"/>
    <lineage>
        <taxon>Eukaryota</taxon>
        <taxon>Viridiplantae</taxon>
        <taxon>Streptophyta</taxon>
        <taxon>Embryophyta</taxon>
        <taxon>Bryophyta</taxon>
        <taxon>Bryophytina</taxon>
        <taxon>Bryopsida</taxon>
        <taxon>Dicranidae</taxon>
        <taxon>Pseudoditrichales</taxon>
        <taxon>Ditrichaceae</taxon>
        <taxon>Ceratodon</taxon>
    </lineage>
</organism>
<accession>A0A8T0GX34</accession>
<reference evidence="2" key="1">
    <citation type="submission" date="2020-06" db="EMBL/GenBank/DDBJ databases">
        <title>WGS assembly of Ceratodon purpureus strain R40.</title>
        <authorList>
            <person name="Carey S.B."/>
            <person name="Jenkins J."/>
            <person name="Shu S."/>
            <person name="Lovell J.T."/>
            <person name="Sreedasyam A."/>
            <person name="Maumus F."/>
            <person name="Tiley G.P."/>
            <person name="Fernandez-Pozo N."/>
            <person name="Barry K."/>
            <person name="Chen C."/>
            <person name="Wang M."/>
            <person name="Lipzen A."/>
            <person name="Daum C."/>
            <person name="Saski C.A."/>
            <person name="Payton A.C."/>
            <person name="Mcbreen J.C."/>
            <person name="Conrad R.E."/>
            <person name="Kollar L.M."/>
            <person name="Olsson S."/>
            <person name="Huttunen S."/>
            <person name="Landis J.B."/>
            <person name="Wickett N.J."/>
            <person name="Johnson M.G."/>
            <person name="Rensing S.A."/>
            <person name="Grimwood J."/>
            <person name="Schmutz J."/>
            <person name="Mcdaniel S.F."/>
        </authorList>
    </citation>
    <scope>NUCLEOTIDE SEQUENCE</scope>
    <source>
        <strain evidence="2">R40</strain>
    </source>
</reference>
<gene>
    <name evidence="2" type="ORF">KC19_8G095500</name>
</gene>
<dbReference type="EMBL" id="CM026429">
    <property type="protein sequence ID" value="KAG0564246.1"/>
    <property type="molecule type" value="Genomic_DNA"/>
</dbReference>
<keyword evidence="1" id="KW-0812">Transmembrane</keyword>
<dbReference type="AlphaFoldDB" id="A0A8T0GX34"/>